<keyword evidence="5" id="KW-0805">Transcription regulation</keyword>
<dbReference type="InterPro" id="IPR000524">
    <property type="entry name" value="Tscrpt_reg_HTH_GntR"/>
</dbReference>
<evidence type="ECO:0000259" key="11">
    <source>
        <dbReference type="PROSITE" id="PS50949"/>
    </source>
</evidence>
<evidence type="ECO:0000256" key="10">
    <source>
        <dbReference type="SAM" id="MobiDB-lite"/>
    </source>
</evidence>
<dbReference type="SUPFAM" id="SSF46785">
    <property type="entry name" value="Winged helix' DNA-binding domain"/>
    <property type="match status" value="1"/>
</dbReference>
<feature type="domain" description="HTH gntR-type" evidence="11">
    <location>
        <begin position="12"/>
        <end position="80"/>
    </location>
</feature>
<evidence type="ECO:0000256" key="5">
    <source>
        <dbReference type="ARBA" id="ARBA00023015"/>
    </source>
</evidence>
<reference evidence="13" key="1">
    <citation type="journal article" date="2019" name="Int. J. Syst. Evol. Microbiol.">
        <title>The Global Catalogue of Microorganisms (GCM) 10K type strain sequencing project: providing services to taxonomists for standard genome sequencing and annotation.</title>
        <authorList>
            <consortium name="The Broad Institute Genomics Platform"/>
            <consortium name="The Broad Institute Genome Sequencing Center for Infectious Disease"/>
            <person name="Wu L."/>
            <person name="Ma J."/>
        </authorList>
    </citation>
    <scope>NUCLEOTIDE SEQUENCE [LARGE SCALE GENOMIC DNA]</scope>
    <source>
        <strain evidence="13">NBRC 108725</strain>
    </source>
</reference>
<evidence type="ECO:0000256" key="7">
    <source>
        <dbReference type="ARBA" id="ARBA00023136"/>
    </source>
</evidence>
<dbReference type="EMBL" id="AP027731">
    <property type="protein sequence ID" value="BDZ45286.1"/>
    <property type="molecule type" value="Genomic_DNA"/>
</dbReference>
<evidence type="ECO:0000256" key="4">
    <source>
        <dbReference type="ARBA" id="ARBA00022729"/>
    </source>
</evidence>
<keyword evidence="3" id="KW-1003">Cell membrane</keyword>
<feature type="compositionally biased region" description="Polar residues" evidence="10">
    <location>
        <begin position="192"/>
        <end position="225"/>
    </location>
</feature>
<evidence type="ECO:0000256" key="8">
    <source>
        <dbReference type="ARBA" id="ARBA00023163"/>
    </source>
</evidence>
<keyword evidence="7" id="KW-0472">Membrane</keyword>
<dbReference type="SUPFAM" id="SSF53822">
    <property type="entry name" value="Periplasmic binding protein-like I"/>
    <property type="match status" value="1"/>
</dbReference>
<evidence type="ECO:0000256" key="9">
    <source>
        <dbReference type="ARBA" id="ARBA00023288"/>
    </source>
</evidence>
<sequence length="619" mass="65441">MRVDLDHERGGQPLYVQLARAIESFIAQEKLRPGDVLPSETVLASENRLSRATVIKAFDTLVDRGVVTRRQGKGTFVNARPMERQLPELTSFSEHVHGLGLTPGSTLLSFEVLESQDAARPTSAFDSEIGFDRQPLVRIERLRTVGDDKVGIHRTLIPEDIADAIGLTEPVAADSGYSLYESLRRGGVYLTSGRNPSGPSTRTSGTPASWASTRAPLSSRSSVHRATQRDASSRSSGPGTSGRSTCTTSHSHPHHSEETMKRHHALVFVPAAASLLLLTACSGGTPSGSESNGSSSAGTLGKTALVVAQGGLGDESYNDLAYSGFKKGLSDNGLEGTPIESDDVVGQGEQILRRAGDEGLGLVLDLEYSHAEILPKVAADYPDTDWVLVNAEAKGDNVASVLFQEQEGSYLAGALAAMQTVNTSDPKINPDKVIGVIGGAQSAGIDKFLVGYIQGARDVDPDVKVLSAYSNDFADPTKGQQLAQSMFDQGADIVYAVAGGTGAGVIQAAKDSNHYAIGVDADQDDVAPGFVLTTMLKKTDVAMETLLKDYADGKFPGGTTLNLGLKEDGVGLSDFKNTKDAIGAETIGKVDDLKKKIIDGDVKVWNVVTQGYPDFYSGK</sequence>
<dbReference type="Gene3D" id="3.40.50.2300">
    <property type="match status" value="2"/>
</dbReference>
<keyword evidence="13" id="KW-1185">Reference proteome</keyword>
<organism evidence="12 13">
    <name type="scientific">Naasia aerilata</name>
    <dbReference type="NCBI Taxonomy" id="1162966"/>
    <lineage>
        <taxon>Bacteria</taxon>
        <taxon>Bacillati</taxon>
        <taxon>Actinomycetota</taxon>
        <taxon>Actinomycetes</taxon>
        <taxon>Micrococcales</taxon>
        <taxon>Microbacteriaceae</taxon>
        <taxon>Naasia</taxon>
    </lineage>
</organism>
<dbReference type="CDD" id="cd07377">
    <property type="entry name" value="WHTH_GntR"/>
    <property type="match status" value="1"/>
</dbReference>
<evidence type="ECO:0000256" key="3">
    <source>
        <dbReference type="ARBA" id="ARBA00022475"/>
    </source>
</evidence>
<accession>A0ABN6XNP7</accession>
<evidence type="ECO:0000256" key="2">
    <source>
        <dbReference type="ARBA" id="ARBA00008610"/>
    </source>
</evidence>
<keyword evidence="8" id="KW-0804">Transcription</keyword>
<dbReference type="Proteomes" id="UP001321498">
    <property type="component" value="Chromosome"/>
</dbReference>
<evidence type="ECO:0000256" key="6">
    <source>
        <dbReference type="ARBA" id="ARBA00023125"/>
    </source>
</evidence>
<feature type="region of interest" description="Disordered" evidence="10">
    <location>
        <begin position="190"/>
        <end position="260"/>
    </location>
</feature>
<dbReference type="InterPro" id="IPR050957">
    <property type="entry name" value="BMP_lipoprotein"/>
</dbReference>
<comment type="similarity">
    <text evidence="2">Belongs to the BMP lipoprotein family.</text>
</comment>
<comment type="subcellular location">
    <subcellularLocation>
        <location evidence="1">Cell membrane</location>
        <topology evidence="1">Lipid-anchor</topology>
    </subcellularLocation>
</comment>
<dbReference type="InterPro" id="IPR028082">
    <property type="entry name" value="Peripla_BP_I"/>
</dbReference>
<evidence type="ECO:0000313" key="13">
    <source>
        <dbReference type="Proteomes" id="UP001321498"/>
    </source>
</evidence>
<keyword evidence="6" id="KW-0238">DNA-binding</keyword>
<dbReference type="Gene3D" id="1.10.10.10">
    <property type="entry name" value="Winged helix-like DNA-binding domain superfamily/Winged helix DNA-binding domain"/>
    <property type="match status" value="1"/>
</dbReference>
<dbReference type="Pfam" id="PF00392">
    <property type="entry name" value="GntR"/>
    <property type="match status" value="1"/>
</dbReference>
<evidence type="ECO:0000313" key="12">
    <source>
        <dbReference type="EMBL" id="BDZ45286.1"/>
    </source>
</evidence>
<dbReference type="InterPro" id="IPR003760">
    <property type="entry name" value="PnrA-like"/>
</dbReference>
<protein>
    <recommendedName>
        <fullName evidence="11">HTH gntR-type domain-containing protein</fullName>
    </recommendedName>
</protein>
<keyword evidence="9" id="KW-0449">Lipoprotein</keyword>
<dbReference type="SMART" id="SM00345">
    <property type="entry name" value="HTH_GNTR"/>
    <property type="match status" value="1"/>
</dbReference>
<feature type="compositionally biased region" description="Low complexity" evidence="10">
    <location>
        <begin position="233"/>
        <end position="250"/>
    </location>
</feature>
<dbReference type="InterPro" id="IPR036388">
    <property type="entry name" value="WH-like_DNA-bd_sf"/>
</dbReference>
<dbReference type="PANTHER" id="PTHR34296">
    <property type="entry name" value="TRANSCRIPTIONAL ACTIVATOR PROTEIN MED"/>
    <property type="match status" value="1"/>
</dbReference>
<keyword evidence="4" id="KW-0732">Signal</keyword>
<evidence type="ECO:0000256" key="1">
    <source>
        <dbReference type="ARBA" id="ARBA00004193"/>
    </source>
</evidence>
<dbReference type="Gene3D" id="3.40.1410.10">
    <property type="entry name" value="Chorismate lyase-like"/>
    <property type="match status" value="1"/>
</dbReference>
<dbReference type="PANTHER" id="PTHR34296:SF2">
    <property type="entry name" value="ABC TRANSPORTER GUANOSINE-BINDING PROTEIN NUPN"/>
    <property type="match status" value="1"/>
</dbReference>
<dbReference type="CDD" id="cd19964">
    <property type="entry name" value="PBP1_BMP-like"/>
    <property type="match status" value="1"/>
</dbReference>
<dbReference type="PROSITE" id="PS50949">
    <property type="entry name" value="HTH_GNTR"/>
    <property type="match status" value="1"/>
</dbReference>
<gene>
    <name evidence="12" type="ORF">GCM10025866_11950</name>
</gene>
<dbReference type="SUPFAM" id="SSF64288">
    <property type="entry name" value="Chorismate lyase-like"/>
    <property type="match status" value="1"/>
</dbReference>
<name>A0ABN6XNP7_9MICO</name>
<proteinExistence type="inferred from homology"/>
<dbReference type="Pfam" id="PF02608">
    <property type="entry name" value="Bmp"/>
    <property type="match status" value="1"/>
</dbReference>
<dbReference type="InterPro" id="IPR036390">
    <property type="entry name" value="WH_DNA-bd_sf"/>
</dbReference>
<dbReference type="InterPro" id="IPR028978">
    <property type="entry name" value="Chorismate_lyase_/UTRA_dom_sf"/>
</dbReference>